<comment type="caution">
    <text evidence="2">The sequence shown here is derived from an EMBL/GenBank/DDBJ whole genome shotgun (WGS) entry which is preliminary data.</text>
</comment>
<name>A0AAN8S9P5_POLSC</name>
<dbReference type="EMBL" id="JAWJWE010000006">
    <property type="protein sequence ID" value="KAK6632908.1"/>
    <property type="molecule type" value="Genomic_DNA"/>
</dbReference>
<feature type="compositionally biased region" description="Basic and acidic residues" evidence="1">
    <location>
        <begin position="1"/>
        <end position="13"/>
    </location>
</feature>
<reference evidence="2 3" key="1">
    <citation type="submission" date="2023-10" db="EMBL/GenBank/DDBJ databases">
        <title>Genomes of two closely related lineages of the louse Polyplax serrata with different host specificities.</title>
        <authorList>
            <person name="Martinu J."/>
            <person name="Tarabai H."/>
            <person name="Stefka J."/>
            <person name="Hypsa V."/>
        </authorList>
    </citation>
    <scope>NUCLEOTIDE SEQUENCE [LARGE SCALE GENOMIC DNA]</scope>
    <source>
        <strain evidence="2">HR10_N</strain>
    </source>
</reference>
<dbReference type="AlphaFoldDB" id="A0AAN8S9P5"/>
<feature type="region of interest" description="Disordered" evidence="1">
    <location>
        <begin position="1"/>
        <end position="50"/>
    </location>
</feature>
<dbReference type="Proteomes" id="UP001372834">
    <property type="component" value="Unassembled WGS sequence"/>
</dbReference>
<proteinExistence type="predicted"/>
<organism evidence="2 3">
    <name type="scientific">Polyplax serrata</name>
    <name type="common">Common mouse louse</name>
    <dbReference type="NCBI Taxonomy" id="468196"/>
    <lineage>
        <taxon>Eukaryota</taxon>
        <taxon>Metazoa</taxon>
        <taxon>Ecdysozoa</taxon>
        <taxon>Arthropoda</taxon>
        <taxon>Hexapoda</taxon>
        <taxon>Insecta</taxon>
        <taxon>Pterygota</taxon>
        <taxon>Neoptera</taxon>
        <taxon>Paraneoptera</taxon>
        <taxon>Psocodea</taxon>
        <taxon>Troctomorpha</taxon>
        <taxon>Phthiraptera</taxon>
        <taxon>Anoplura</taxon>
        <taxon>Polyplacidae</taxon>
        <taxon>Polyplax</taxon>
    </lineage>
</organism>
<evidence type="ECO:0000313" key="3">
    <source>
        <dbReference type="Proteomes" id="UP001372834"/>
    </source>
</evidence>
<sequence length="206" mass="25026">MRGRRTYEEEKKNFLKKQTGRRKKFDTNRWKRRKAQTYRQKQRDHPLIGGCKVFPAESKPSVENDLALQFENTKPGLHQGDRTDKLPPFNGWINTKWEKNRGTTRLRKSRQVSFEEQQSETRRQKLRENESLKDYELRKDYKKLVIEIFGKQSKKMTERNVEMLLKSRDQRWRSRAWGGPGAKVEKTQQKWVKEDWGGKQWKWREN</sequence>
<evidence type="ECO:0000256" key="1">
    <source>
        <dbReference type="SAM" id="MobiDB-lite"/>
    </source>
</evidence>
<gene>
    <name evidence="2" type="ORF">RUM43_012651</name>
</gene>
<protein>
    <submittedName>
        <fullName evidence="2">Uncharacterized protein</fullName>
    </submittedName>
</protein>
<feature type="region of interest" description="Disordered" evidence="1">
    <location>
        <begin position="74"/>
        <end position="127"/>
    </location>
</feature>
<accession>A0AAN8S9P5</accession>
<evidence type="ECO:0000313" key="2">
    <source>
        <dbReference type="EMBL" id="KAK6632908.1"/>
    </source>
</evidence>
<feature type="compositionally biased region" description="Basic residues" evidence="1">
    <location>
        <begin position="14"/>
        <end position="40"/>
    </location>
</feature>